<proteinExistence type="predicted"/>
<sequence length="34" mass="3672">MPAQGKGHEEGCSSNHSFVRATDSKDSIRYGDFG</sequence>
<accession>A0A2P5E4G8</accession>
<dbReference type="InParanoid" id="A0A2P5E4G8"/>
<protein>
    <submittedName>
        <fullName evidence="2">Uncharacterized protein</fullName>
    </submittedName>
</protein>
<keyword evidence="3" id="KW-1185">Reference proteome</keyword>
<dbReference type="Proteomes" id="UP000237000">
    <property type="component" value="Unassembled WGS sequence"/>
</dbReference>
<evidence type="ECO:0000313" key="3">
    <source>
        <dbReference type="Proteomes" id="UP000237000"/>
    </source>
</evidence>
<dbReference type="AlphaFoldDB" id="A0A2P5E4G8"/>
<reference evidence="3" key="1">
    <citation type="submission" date="2016-06" db="EMBL/GenBank/DDBJ databases">
        <title>Parallel loss of symbiosis genes in relatives of nitrogen-fixing non-legume Parasponia.</title>
        <authorList>
            <person name="Van Velzen R."/>
            <person name="Holmer R."/>
            <person name="Bu F."/>
            <person name="Rutten L."/>
            <person name="Van Zeijl A."/>
            <person name="Liu W."/>
            <person name="Santuari L."/>
            <person name="Cao Q."/>
            <person name="Sharma T."/>
            <person name="Shen D."/>
            <person name="Roswanjaya Y."/>
            <person name="Wardhani T."/>
            <person name="Kalhor M.S."/>
            <person name="Jansen J."/>
            <person name="Van den Hoogen J."/>
            <person name="Gungor B."/>
            <person name="Hartog M."/>
            <person name="Hontelez J."/>
            <person name="Verver J."/>
            <person name="Yang W.-C."/>
            <person name="Schijlen E."/>
            <person name="Repin R."/>
            <person name="Schilthuizen M."/>
            <person name="Schranz E."/>
            <person name="Heidstra R."/>
            <person name="Miyata K."/>
            <person name="Fedorova E."/>
            <person name="Kohlen W."/>
            <person name="Bisseling T."/>
            <person name="Smit S."/>
            <person name="Geurts R."/>
        </authorList>
    </citation>
    <scope>NUCLEOTIDE SEQUENCE [LARGE SCALE GENOMIC DNA]</scope>
    <source>
        <strain evidence="3">cv. RG33-2</strain>
    </source>
</reference>
<evidence type="ECO:0000256" key="1">
    <source>
        <dbReference type="SAM" id="MobiDB-lite"/>
    </source>
</evidence>
<comment type="caution">
    <text evidence="2">The sequence shown here is derived from an EMBL/GenBank/DDBJ whole genome shotgun (WGS) entry which is preliminary data.</text>
</comment>
<feature type="compositionally biased region" description="Basic and acidic residues" evidence="1">
    <location>
        <begin position="22"/>
        <end position="34"/>
    </location>
</feature>
<feature type="region of interest" description="Disordered" evidence="1">
    <location>
        <begin position="1"/>
        <end position="34"/>
    </location>
</feature>
<dbReference type="EMBL" id="JXTC01000231">
    <property type="protein sequence ID" value="PON80432.1"/>
    <property type="molecule type" value="Genomic_DNA"/>
</dbReference>
<gene>
    <name evidence="2" type="ORF">TorRG33x02_234360</name>
</gene>
<evidence type="ECO:0000313" key="2">
    <source>
        <dbReference type="EMBL" id="PON80432.1"/>
    </source>
</evidence>
<name>A0A2P5E4G8_TREOI</name>
<organism evidence="2 3">
    <name type="scientific">Trema orientale</name>
    <name type="common">Charcoal tree</name>
    <name type="synonym">Celtis orientalis</name>
    <dbReference type="NCBI Taxonomy" id="63057"/>
    <lineage>
        <taxon>Eukaryota</taxon>
        <taxon>Viridiplantae</taxon>
        <taxon>Streptophyta</taxon>
        <taxon>Embryophyta</taxon>
        <taxon>Tracheophyta</taxon>
        <taxon>Spermatophyta</taxon>
        <taxon>Magnoliopsida</taxon>
        <taxon>eudicotyledons</taxon>
        <taxon>Gunneridae</taxon>
        <taxon>Pentapetalae</taxon>
        <taxon>rosids</taxon>
        <taxon>fabids</taxon>
        <taxon>Rosales</taxon>
        <taxon>Cannabaceae</taxon>
        <taxon>Trema</taxon>
    </lineage>
</organism>
<feature type="compositionally biased region" description="Basic and acidic residues" evidence="1">
    <location>
        <begin position="1"/>
        <end position="11"/>
    </location>
</feature>